<dbReference type="InterPro" id="IPR012338">
    <property type="entry name" value="Beta-lactam/transpept-like"/>
</dbReference>
<dbReference type="Proteomes" id="UP001164965">
    <property type="component" value="Chromosome"/>
</dbReference>
<dbReference type="PANTHER" id="PTHR30627">
    <property type="entry name" value="PEPTIDOGLYCAN D,D-TRANSPEPTIDASE"/>
    <property type="match status" value="1"/>
</dbReference>
<evidence type="ECO:0000256" key="1">
    <source>
        <dbReference type="SAM" id="SignalP"/>
    </source>
</evidence>
<evidence type="ECO:0000313" key="4">
    <source>
        <dbReference type="EMBL" id="UZJ25741.1"/>
    </source>
</evidence>
<feature type="signal peptide" evidence="1">
    <location>
        <begin position="1"/>
        <end position="21"/>
    </location>
</feature>
<feature type="chain" id="PRO_5045504644" evidence="1">
    <location>
        <begin position="22"/>
        <end position="601"/>
    </location>
</feature>
<keyword evidence="1" id="KW-0732">Signal</keyword>
<proteinExistence type="predicted"/>
<dbReference type="InterPro" id="IPR001460">
    <property type="entry name" value="PCN-bd_Tpept"/>
</dbReference>
<dbReference type="PROSITE" id="PS51257">
    <property type="entry name" value="PROKAR_LIPOPROTEIN"/>
    <property type="match status" value="1"/>
</dbReference>
<keyword evidence="5" id="KW-1185">Reference proteome</keyword>
<dbReference type="InterPro" id="IPR050515">
    <property type="entry name" value="Beta-lactam/transpept"/>
</dbReference>
<evidence type="ECO:0000259" key="2">
    <source>
        <dbReference type="Pfam" id="PF00905"/>
    </source>
</evidence>
<dbReference type="Pfam" id="PF00905">
    <property type="entry name" value="Transpeptidase"/>
    <property type="match status" value="1"/>
</dbReference>
<organism evidence="4 5">
    <name type="scientific">Rhodococcus antarcticus</name>
    <dbReference type="NCBI Taxonomy" id="2987751"/>
    <lineage>
        <taxon>Bacteria</taxon>
        <taxon>Bacillati</taxon>
        <taxon>Actinomycetota</taxon>
        <taxon>Actinomycetes</taxon>
        <taxon>Mycobacteriales</taxon>
        <taxon>Nocardiaceae</taxon>
        <taxon>Rhodococcus</taxon>
    </lineage>
</organism>
<feature type="domain" description="Penicillin-binding protein transpeptidase" evidence="2">
    <location>
        <begin position="324"/>
        <end position="593"/>
    </location>
</feature>
<feature type="domain" description="NTF2-like N-terminal transpeptidase" evidence="3">
    <location>
        <begin position="29"/>
        <end position="136"/>
    </location>
</feature>
<dbReference type="PANTHER" id="PTHR30627:SF24">
    <property type="entry name" value="PENICILLIN-BINDING PROTEIN 4B"/>
    <property type="match status" value="1"/>
</dbReference>
<sequence>MNRRQRILVLVVAAVVGTSLASCSAAPPTPDGTANTFLAALSSGDATALGATTDAPDAASAALTAARTALEPTTVATTLSQVQTTGDTATVLFDATWTLPQDRVWTYSGSLPMARSGGGWQVRWSPADLHPQLAVNQTLALRTKDAPTAAVLDRNGTPVLTPAALIQVTLDPAKAGDVVAVAGALAAALGPVDASITQQAIVDAVAAAPAKPYVVARLRDVDYQGVKPAIYDLPGVTFPTRAALLTPSRTFAPALMSQVRQTVQDELDGKAGWTIVTVGPTGADVATLAQGAAQPAPSVSLTLDSGIQTAAQDAVNAVAGKQAMVVVLQPSTGDVLAVAQNPEADGQGTPALNGLYPPGSTFKIVTASAALQAGVTTIDTPVDCPGTTVIGPRRIPNYDEFALGTVPLSLAFAKSCNTTFAQLATQLGASGLTDAALQLGLGADYAVDGITTVTGTVPPAQDTVKRAEDGFGQGDVVASPFGMALAAATVANGATPVPTLIRGSTATTVTRPPPAVPRPVLDGVRTMMRDVVTEGTATSLRGLGEVYGKTGEAQFGDGTQSHAWFVGYRGDLAFATLVVDGGSSTNAVAVTKQLLTALPAG</sequence>
<dbReference type="SUPFAM" id="SSF56519">
    <property type="entry name" value="Penicillin binding protein dimerisation domain"/>
    <property type="match status" value="1"/>
</dbReference>
<dbReference type="RefSeq" id="WP_265383845.1">
    <property type="nucleotide sequence ID" value="NZ_CP110615.1"/>
</dbReference>
<dbReference type="InterPro" id="IPR007887">
    <property type="entry name" value="MecA_N"/>
</dbReference>
<reference evidence="4" key="1">
    <citation type="submission" date="2022-10" db="EMBL/GenBank/DDBJ databases">
        <title>Rhodococcus sp.75.</title>
        <authorList>
            <person name="Sun M."/>
        </authorList>
    </citation>
    <scope>NUCLEOTIDE SEQUENCE</scope>
    <source>
        <strain evidence="4">75</strain>
    </source>
</reference>
<dbReference type="InterPro" id="IPR036138">
    <property type="entry name" value="PBP_dimer_sf"/>
</dbReference>
<accession>A0ABY6P273</accession>
<dbReference type="SUPFAM" id="SSF56601">
    <property type="entry name" value="beta-lactamase/transpeptidase-like"/>
    <property type="match status" value="1"/>
</dbReference>
<dbReference type="Pfam" id="PF05223">
    <property type="entry name" value="MecA_N"/>
    <property type="match status" value="1"/>
</dbReference>
<protein>
    <submittedName>
        <fullName evidence="4">Penicillin-binding transpeptidase domain-containing protein</fullName>
    </submittedName>
</protein>
<name>A0ABY6P273_9NOCA</name>
<dbReference type="EMBL" id="CP110615">
    <property type="protein sequence ID" value="UZJ25741.1"/>
    <property type="molecule type" value="Genomic_DNA"/>
</dbReference>
<evidence type="ECO:0000259" key="3">
    <source>
        <dbReference type="Pfam" id="PF05223"/>
    </source>
</evidence>
<gene>
    <name evidence="4" type="ORF">RHODO2019_04645</name>
</gene>
<dbReference type="Gene3D" id="3.40.710.10">
    <property type="entry name" value="DD-peptidase/beta-lactamase superfamily"/>
    <property type="match status" value="1"/>
</dbReference>
<evidence type="ECO:0000313" key="5">
    <source>
        <dbReference type="Proteomes" id="UP001164965"/>
    </source>
</evidence>